<evidence type="ECO:0000313" key="9">
    <source>
        <dbReference type="EMBL" id="QUC08349.1"/>
    </source>
</evidence>
<feature type="transmembrane region" description="Helical" evidence="7">
    <location>
        <begin position="273"/>
        <end position="295"/>
    </location>
</feature>
<keyword evidence="3" id="KW-1003">Cell membrane</keyword>
<dbReference type="EMBL" id="CP072384">
    <property type="protein sequence ID" value="QUC08349.1"/>
    <property type="molecule type" value="Genomic_DNA"/>
</dbReference>
<feature type="transmembrane region" description="Helical" evidence="7">
    <location>
        <begin position="206"/>
        <end position="225"/>
    </location>
</feature>
<feature type="transmembrane region" description="Helical" evidence="7">
    <location>
        <begin position="86"/>
        <end position="105"/>
    </location>
</feature>
<accession>A0ABX7Y564</accession>
<evidence type="ECO:0000256" key="6">
    <source>
        <dbReference type="ARBA" id="ARBA00023136"/>
    </source>
</evidence>
<dbReference type="PROSITE" id="PS00216">
    <property type="entry name" value="SUGAR_TRANSPORT_1"/>
    <property type="match status" value="1"/>
</dbReference>
<evidence type="ECO:0000256" key="3">
    <source>
        <dbReference type="ARBA" id="ARBA00022475"/>
    </source>
</evidence>
<gene>
    <name evidence="9" type="ORF">J5A65_00920</name>
</gene>
<dbReference type="Gene3D" id="1.20.1720.10">
    <property type="entry name" value="Multidrug resistance protein D"/>
    <property type="match status" value="1"/>
</dbReference>
<feature type="transmembrane region" description="Helical" evidence="7">
    <location>
        <begin position="410"/>
        <end position="430"/>
    </location>
</feature>
<feature type="transmembrane region" description="Helical" evidence="7">
    <location>
        <begin position="231"/>
        <end position="252"/>
    </location>
</feature>
<keyword evidence="10" id="KW-1185">Reference proteome</keyword>
<organism evidence="9 10">
    <name type="scientific">Arachnia rubra</name>
    <dbReference type="NCBI Taxonomy" id="1547448"/>
    <lineage>
        <taxon>Bacteria</taxon>
        <taxon>Bacillati</taxon>
        <taxon>Actinomycetota</taxon>
        <taxon>Actinomycetes</taxon>
        <taxon>Propionibacteriales</taxon>
        <taxon>Propionibacteriaceae</taxon>
        <taxon>Arachnia</taxon>
    </lineage>
</organism>
<reference evidence="9 10" key="1">
    <citation type="submission" date="2021-03" db="EMBL/GenBank/DDBJ databases">
        <title>Human Oral Microbial Genomes.</title>
        <authorList>
            <person name="Johnston C.D."/>
            <person name="Chen T."/>
            <person name="Dewhirst F.E."/>
        </authorList>
    </citation>
    <scope>NUCLEOTIDE SEQUENCE [LARGE SCALE GENOMIC DNA]</scope>
    <source>
        <strain evidence="9 10">DSMZ 100122</strain>
    </source>
</reference>
<evidence type="ECO:0000256" key="5">
    <source>
        <dbReference type="ARBA" id="ARBA00022989"/>
    </source>
</evidence>
<dbReference type="InterPro" id="IPR011701">
    <property type="entry name" value="MFS"/>
</dbReference>
<feature type="domain" description="Major facilitator superfamily (MFS) profile" evidence="8">
    <location>
        <begin position="20"/>
        <end position="504"/>
    </location>
</feature>
<dbReference type="InterPro" id="IPR036259">
    <property type="entry name" value="MFS_trans_sf"/>
</dbReference>
<feature type="transmembrane region" description="Helical" evidence="7">
    <location>
        <begin position="481"/>
        <end position="500"/>
    </location>
</feature>
<feature type="transmembrane region" description="Helical" evidence="7">
    <location>
        <begin position="170"/>
        <end position="194"/>
    </location>
</feature>
<dbReference type="Pfam" id="PF07690">
    <property type="entry name" value="MFS_1"/>
    <property type="match status" value="1"/>
</dbReference>
<sequence>MTPQVQAETVPPLTARQWGTIAVLTGAVMLLAIDGTVLSLAVPRLTADLAPSATELLWIGDVYSFVLAGLLVTMGNVADRIGRRRLLLIGSTGFGLASLLAAFAPTAGVLIAARVFLGLFGATIMPSTLSILRDVFRHPLQRTRAIAVWSAGATGGAAVGPLVGGFLLEHFWWGSVFLINLPVMAIVIVAGLLVLPESRGNADARIDAVSALLSIVAIVPIVYAVKHLAAQGFDVTVVLTALVGATAGWVFVRRQRRLATPLIDISLFRIPAFTGAVLANGIAIFALAGLLFFFSQYLQLVRGLSPLIAGLVELPATIMSVLVALVAVAIVKRLGAGRSIATGLTLGGGGLALVGFAAGQEGIHWILIGVSVAGLGIGLAMTLSTDAIVSAAPVERAGAASAISETAYELGVAMGIALLGSLQTVFYRWLLQTPSGLDDAIAAQVRESLPIGLKALDETVAIQAEAAHLAREAFTSGVQTTAVVAAVLLIVAALTAWKLIPSQRPQEAPSKTT</sequence>
<dbReference type="PROSITE" id="PS50850">
    <property type="entry name" value="MFS"/>
    <property type="match status" value="1"/>
</dbReference>
<feature type="transmembrane region" description="Helical" evidence="7">
    <location>
        <begin position="365"/>
        <end position="389"/>
    </location>
</feature>
<evidence type="ECO:0000256" key="7">
    <source>
        <dbReference type="SAM" id="Phobius"/>
    </source>
</evidence>
<evidence type="ECO:0000256" key="4">
    <source>
        <dbReference type="ARBA" id="ARBA00022692"/>
    </source>
</evidence>
<feature type="transmembrane region" description="Helical" evidence="7">
    <location>
        <begin position="144"/>
        <end position="164"/>
    </location>
</feature>
<keyword evidence="5 7" id="KW-1133">Transmembrane helix</keyword>
<feature type="transmembrane region" description="Helical" evidence="7">
    <location>
        <begin position="307"/>
        <end position="331"/>
    </location>
</feature>
<comment type="subcellular location">
    <subcellularLocation>
        <location evidence="1">Cell membrane</location>
        <topology evidence="1">Multi-pass membrane protein</topology>
    </subcellularLocation>
</comment>
<keyword evidence="4 7" id="KW-0812">Transmembrane</keyword>
<feature type="transmembrane region" description="Helical" evidence="7">
    <location>
        <begin position="111"/>
        <end position="132"/>
    </location>
</feature>
<keyword evidence="2" id="KW-0813">Transport</keyword>
<feature type="transmembrane region" description="Helical" evidence="7">
    <location>
        <begin position="21"/>
        <end position="42"/>
    </location>
</feature>
<feature type="transmembrane region" description="Helical" evidence="7">
    <location>
        <begin position="62"/>
        <end position="79"/>
    </location>
</feature>
<proteinExistence type="predicted"/>
<protein>
    <submittedName>
        <fullName evidence="9">MFS transporter</fullName>
    </submittedName>
</protein>
<dbReference type="Proteomes" id="UP000678513">
    <property type="component" value="Chromosome"/>
</dbReference>
<dbReference type="PANTHER" id="PTHR42718">
    <property type="entry name" value="MAJOR FACILITATOR SUPERFAMILY MULTIDRUG TRANSPORTER MFSC"/>
    <property type="match status" value="1"/>
</dbReference>
<name>A0ABX7Y564_9ACTN</name>
<dbReference type="SUPFAM" id="SSF103473">
    <property type="entry name" value="MFS general substrate transporter"/>
    <property type="match status" value="1"/>
</dbReference>
<evidence type="ECO:0000256" key="1">
    <source>
        <dbReference type="ARBA" id="ARBA00004651"/>
    </source>
</evidence>
<dbReference type="InterPro" id="IPR005829">
    <property type="entry name" value="Sugar_transporter_CS"/>
</dbReference>
<dbReference type="RefSeq" id="WP_212324126.1">
    <property type="nucleotide sequence ID" value="NZ_AP024463.1"/>
</dbReference>
<evidence type="ECO:0000259" key="8">
    <source>
        <dbReference type="PROSITE" id="PS50850"/>
    </source>
</evidence>
<evidence type="ECO:0000313" key="10">
    <source>
        <dbReference type="Proteomes" id="UP000678513"/>
    </source>
</evidence>
<dbReference type="InterPro" id="IPR020846">
    <property type="entry name" value="MFS_dom"/>
</dbReference>
<dbReference type="CDD" id="cd17321">
    <property type="entry name" value="MFS_MMR_MDR_like"/>
    <property type="match status" value="1"/>
</dbReference>
<evidence type="ECO:0000256" key="2">
    <source>
        <dbReference type="ARBA" id="ARBA00022448"/>
    </source>
</evidence>
<dbReference type="PANTHER" id="PTHR42718:SF47">
    <property type="entry name" value="METHYL VIOLOGEN RESISTANCE PROTEIN SMVA"/>
    <property type="match status" value="1"/>
</dbReference>
<dbReference type="Gene3D" id="1.20.1250.20">
    <property type="entry name" value="MFS general substrate transporter like domains"/>
    <property type="match status" value="1"/>
</dbReference>
<feature type="transmembrane region" description="Helical" evidence="7">
    <location>
        <begin position="340"/>
        <end position="359"/>
    </location>
</feature>
<keyword evidence="6 7" id="KW-0472">Membrane</keyword>